<keyword evidence="1" id="KW-0812">Transmembrane</keyword>
<reference evidence="2 3" key="1">
    <citation type="submission" date="2015-09" db="EMBL/GenBank/DDBJ databases">
        <title>Draft genome sequence of Alicyclobacillus ferrooxydans DSM 22381.</title>
        <authorList>
            <person name="Hemp J."/>
        </authorList>
    </citation>
    <scope>NUCLEOTIDE SEQUENCE [LARGE SCALE GENOMIC DNA]</scope>
    <source>
        <strain evidence="2 3">TC-34</strain>
    </source>
</reference>
<evidence type="ECO:0000313" key="2">
    <source>
        <dbReference type="EMBL" id="KPV42541.1"/>
    </source>
</evidence>
<feature type="transmembrane region" description="Helical" evidence="1">
    <location>
        <begin position="38"/>
        <end position="59"/>
    </location>
</feature>
<evidence type="ECO:0000313" key="3">
    <source>
        <dbReference type="Proteomes" id="UP000050482"/>
    </source>
</evidence>
<dbReference type="RefSeq" id="WP_054970376.1">
    <property type="nucleotide sequence ID" value="NZ_LJCO01000075.1"/>
</dbReference>
<sequence length="93" mass="9894">MTALVSMLLGAFILLLIALYFVLQAIWELRKGENGKGFIIKGMIGVGLIVLVLVSPYLYSVGLGLRAFHSMTSPGITLQGSSSSSTIPLNNIP</sequence>
<name>A0A0N8PNV0_9BACL</name>
<keyword evidence="1" id="KW-0472">Membrane</keyword>
<keyword evidence="1" id="KW-1133">Transmembrane helix</keyword>
<feature type="transmembrane region" description="Helical" evidence="1">
    <location>
        <begin position="6"/>
        <end position="26"/>
    </location>
</feature>
<accession>A0A0N8PNV0</accession>
<evidence type="ECO:0000256" key="1">
    <source>
        <dbReference type="SAM" id="Phobius"/>
    </source>
</evidence>
<protein>
    <submittedName>
        <fullName evidence="2">Uncharacterized protein</fullName>
    </submittedName>
</protein>
<dbReference type="PATRIC" id="fig|471514.4.peg.3894"/>
<keyword evidence="3" id="KW-1185">Reference proteome</keyword>
<dbReference type="AlphaFoldDB" id="A0A0N8PNV0"/>
<dbReference type="EMBL" id="LJCO01000075">
    <property type="protein sequence ID" value="KPV42541.1"/>
    <property type="molecule type" value="Genomic_DNA"/>
</dbReference>
<comment type="caution">
    <text evidence="2">The sequence shown here is derived from an EMBL/GenBank/DDBJ whole genome shotgun (WGS) entry which is preliminary data.</text>
</comment>
<gene>
    <name evidence="2" type="ORF">AN477_17010</name>
</gene>
<proteinExistence type="predicted"/>
<organism evidence="2 3">
    <name type="scientific">Alicyclobacillus ferrooxydans</name>
    <dbReference type="NCBI Taxonomy" id="471514"/>
    <lineage>
        <taxon>Bacteria</taxon>
        <taxon>Bacillati</taxon>
        <taxon>Bacillota</taxon>
        <taxon>Bacilli</taxon>
        <taxon>Bacillales</taxon>
        <taxon>Alicyclobacillaceae</taxon>
        <taxon>Alicyclobacillus</taxon>
    </lineage>
</organism>
<dbReference type="Proteomes" id="UP000050482">
    <property type="component" value="Unassembled WGS sequence"/>
</dbReference>